<name>A0A9J6GC05_HAELO</name>
<sequence length="150" mass="17350">MGGRFGIKLVSRFLRRARFGWTEELRAEFSGEAAVTSRVLQAPVARTINRQQFFMCPQKRSTPFSPLYRVEERGLLTLVLPQVTDPMIRRKLADFGATGLRASQKTRHVNGTVVRFVEMFKYMKKKTCFAGSRNFQGFWQCFYSTFTGCR</sequence>
<reference evidence="1 2" key="1">
    <citation type="journal article" date="2020" name="Cell">
        <title>Large-Scale Comparative Analyses of Tick Genomes Elucidate Their Genetic Diversity and Vector Capacities.</title>
        <authorList>
            <consortium name="Tick Genome and Microbiome Consortium (TIGMIC)"/>
            <person name="Jia N."/>
            <person name="Wang J."/>
            <person name="Shi W."/>
            <person name="Du L."/>
            <person name="Sun Y."/>
            <person name="Zhan W."/>
            <person name="Jiang J.F."/>
            <person name="Wang Q."/>
            <person name="Zhang B."/>
            <person name="Ji P."/>
            <person name="Bell-Sakyi L."/>
            <person name="Cui X.M."/>
            <person name="Yuan T.T."/>
            <person name="Jiang B.G."/>
            <person name="Yang W.F."/>
            <person name="Lam T.T."/>
            <person name="Chang Q.C."/>
            <person name="Ding S.J."/>
            <person name="Wang X.J."/>
            <person name="Zhu J.G."/>
            <person name="Ruan X.D."/>
            <person name="Zhao L."/>
            <person name="Wei J.T."/>
            <person name="Ye R.Z."/>
            <person name="Que T.C."/>
            <person name="Du C.H."/>
            <person name="Zhou Y.H."/>
            <person name="Cheng J.X."/>
            <person name="Dai P.F."/>
            <person name="Guo W.B."/>
            <person name="Han X.H."/>
            <person name="Huang E.J."/>
            <person name="Li L.F."/>
            <person name="Wei W."/>
            <person name="Gao Y.C."/>
            <person name="Liu J.Z."/>
            <person name="Shao H.Z."/>
            <person name="Wang X."/>
            <person name="Wang C.C."/>
            <person name="Yang T.C."/>
            <person name="Huo Q.B."/>
            <person name="Li W."/>
            <person name="Chen H.Y."/>
            <person name="Chen S.E."/>
            <person name="Zhou L.G."/>
            <person name="Ni X.B."/>
            <person name="Tian J.H."/>
            <person name="Sheng Y."/>
            <person name="Liu T."/>
            <person name="Pan Y.S."/>
            <person name="Xia L.Y."/>
            <person name="Li J."/>
            <person name="Zhao F."/>
            <person name="Cao W.C."/>
        </authorList>
    </citation>
    <scope>NUCLEOTIDE SEQUENCE [LARGE SCALE GENOMIC DNA]</scope>
    <source>
        <strain evidence="1">HaeL-2018</strain>
    </source>
</reference>
<dbReference type="EMBL" id="JABSTR010000007">
    <property type="protein sequence ID" value="KAH9375926.1"/>
    <property type="molecule type" value="Genomic_DNA"/>
</dbReference>
<organism evidence="1 2">
    <name type="scientific">Haemaphysalis longicornis</name>
    <name type="common">Bush tick</name>
    <dbReference type="NCBI Taxonomy" id="44386"/>
    <lineage>
        <taxon>Eukaryota</taxon>
        <taxon>Metazoa</taxon>
        <taxon>Ecdysozoa</taxon>
        <taxon>Arthropoda</taxon>
        <taxon>Chelicerata</taxon>
        <taxon>Arachnida</taxon>
        <taxon>Acari</taxon>
        <taxon>Parasitiformes</taxon>
        <taxon>Ixodida</taxon>
        <taxon>Ixodoidea</taxon>
        <taxon>Ixodidae</taxon>
        <taxon>Haemaphysalinae</taxon>
        <taxon>Haemaphysalis</taxon>
    </lineage>
</organism>
<evidence type="ECO:0000313" key="2">
    <source>
        <dbReference type="Proteomes" id="UP000821853"/>
    </source>
</evidence>
<comment type="caution">
    <text evidence="1">The sequence shown here is derived from an EMBL/GenBank/DDBJ whole genome shotgun (WGS) entry which is preliminary data.</text>
</comment>
<gene>
    <name evidence="1" type="ORF">HPB48_012566</name>
</gene>
<dbReference type="VEuPathDB" id="VectorBase:HLOH_060178"/>
<proteinExistence type="predicted"/>
<dbReference type="Proteomes" id="UP000821853">
    <property type="component" value="Chromosome 5"/>
</dbReference>
<protein>
    <submittedName>
        <fullName evidence="1">Uncharacterized protein</fullName>
    </submittedName>
</protein>
<dbReference type="AlphaFoldDB" id="A0A9J6GC05"/>
<keyword evidence="2" id="KW-1185">Reference proteome</keyword>
<accession>A0A9J6GC05</accession>
<evidence type="ECO:0000313" key="1">
    <source>
        <dbReference type="EMBL" id="KAH9375926.1"/>
    </source>
</evidence>